<keyword evidence="5 9" id="KW-0653">Protein transport</keyword>
<comment type="similarity">
    <text evidence="9">Belongs to the SecD/SecF family. SecD subfamily.</text>
</comment>
<keyword evidence="3 9" id="KW-1003">Cell membrane</keyword>
<dbReference type="Pfam" id="PF02355">
    <property type="entry name" value="SecD_SecF_C"/>
    <property type="match status" value="1"/>
</dbReference>
<evidence type="ECO:0000256" key="2">
    <source>
        <dbReference type="ARBA" id="ARBA00022448"/>
    </source>
</evidence>
<sequence length="567" mass="60832">MKSLRSRAVVYGLVIALGLLSALPNLLSHNLSGKLPDWYLKNTVSLGLDLQGGSHLLLQADLEDLFSGERQAIAEELARTLREAGIRYGRALMIGGRVEVPVRQSDQLPEAANLARELARETPDGSRRFEVDQSGERLVLTLTEAWRESVSRDAVERSLEVVRRRLDETGLVDPSITRQGSDGILVQMPGVADPGEIRQLLGTTAKMSFHWVTREMGEGVAVFSLPGADGEGQYQLEKRVAMPGERIRDAQMAFNPDTSEPTVNFELDNEGARLFDDMTRDNIGRALAIVLDGKVITAPVIRSVIGGGSGEISGAFTTREASNLALLLRAGALPAPLHVAEERTVGPDLGSDAIAMGLTTGLLGAAMVIAFMVGLYGRWGLIACVGLTVNIGLLFGVLSLLGATLTLPGIAGIILTIGMAVDANILINERIREESRKGKPAWMALRQGFGKAYITILDSNVTTLIAVCRLPSVPGWQWAGAGICGHHWYWFVDVPVYRNCGYPADHGVANSGQGPGAVGDFRHRLAGQAQREGCELYACPRGRIAGIGGVVGGCHWPACPAWAEIRR</sequence>
<dbReference type="EMBL" id="JASSVS010000001">
    <property type="protein sequence ID" value="MDL0430104.1"/>
    <property type="molecule type" value="Genomic_DNA"/>
</dbReference>
<dbReference type="Gene3D" id="3.30.70.3400">
    <property type="match status" value="1"/>
</dbReference>
<keyword evidence="2 9" id="KW-0813">Transport</keyword>
<dbReference type="InterPro" id="IPR022813">
    <property type="entry name" value="SecD/SecF_arch_bac"/>
</dbReference>
<accession>A0ABT7I7F9</accession>
<dbReference type="PANTHER" id="PTHR30081">
    <property type="entry name" value="PROTEIN-EXPORT MEMBRANE PROTEIN SEC"/>
    <property type="match status" value="1"/>
</dbReference>
<comment type="subunit">
    <text evidence="9">Forms a complex with SecF. Part of the essential Sec protein translocation apparatus which comprises SecA, SecYEG and auxiliary proteins SecDF-YajC and YidC.</text>
</comment>
<dbReference type="InterPro" id="IPR022646">
    <property type="entry name" value="SecD/SecF_CS"/>
</dbReference>
<reference evidence="13 14" key="1">
    <citation type="submission" date="2023-06" db="EMBL/GenBank/DDBJ databases">
        <title>Marinobacter azerbaijanicus a moderately halophilic, isolated from Urmia Lake in Azerbaijan region of Iran.</title>
        <authorList>
            <person name="Sanchez-Porro C."/>
            <person name="Aghdam E.M."/>
            <person name="Saheb S.M."/>
            <person name="Tarhriz V."/>
            <person name="Kazemi E."/>
            <person name="Ammozegar M.A."/>
            <person name="Ventosa A."/>
            <person name="Hejazi M.S."/>
        </authorList>
    </citation>
    <scope>NUCLEOTIDE SEQUENCE [LARGE SCALE GENOMIC DNA]</scope>
    <source>
        <strain evidence="13 14">TBZ242</strain>
    </source>
</reference>
<dbReference type="RefSeq" id="WP_285388655.1">
    <property type="nucleotide sequence ID" value="NZ_JASSVS010000001.1"/>
</dbReference>
<dbReference type="Proteomes" id="UP001227964">
    <property type="component" value="Unassembled WGS sequence"/>
</dbReference>
<feature type="domain" description="Protein translocase subunit SecDF P1" evidence="11">
    <location>
        <begin position="155"/>
        <end position="212"/>
    </location>
</feature>
<protein>
    <recommendedName>
        <fullName evidence="9">Protein translocase subunit SecD</fullName>
    </recommendedName>
</protein>
<evidence type="ECO:0000256" key="5">
    <source>
        <dbReference type="ARBA" id="ARBA00022927"/>
    </source>
</evidence>
<feature type="domain" description="SecDF P1 head subdomain" evidence="12">
    <location>
        <begin position="229"/>
        <end position="335"/>
    </location>
</feature>
<dbReference type="NCBIfam" id="TIGR01129">
    <property type="entry name" value="secD"/>
    <property type="match status" value="1"/>
</dbReference>
<dbReference type="SUPFAM" id="SSF82866">
    <property type="entry name" value="Multidrug efflux transporter AcrB transmembrane domain"/>
    <property type="match status" value="1"/>
</dbReference>
<dbReference type="HAMAP" id="MF_01463_B">
    <property type="entry name" value="SecD_B"/>
    <property type="match status" value="1"/>
</dbReference>
<feature type="domain" description="Protein export membrane protein SecD/SecF C-terminal" evidence="10">
    <location>
        <begin position="340"/>
        <end position="441"/>
    </location>
</feature>
<proteinExistence type="inferred from homology"/>
<dbReference type="InterPro" id="IPR048634">
    <property type="entry name" value="SecD_SecF_C"/>
</dbReference>
<dbReference type="InterPro" id="IPR054384">
    <property type="entry name" value="SecDF_P1_head"/>
</dbReference>
<comment type="function">
    <text evidence="9">Part of the Sec protein translocase complex. Interacts with the SecYEG preprotein conducting channel. SecDF uses the proton motive force (PMF) to complete protein translocation after the ATP-dependent function of SecA.</text>
</comment>
<dbReference type="InterPro" id="IPR048631">
    <property type="entry name" value="SecD_1st"/>
</dbReference>
<dbReference type="NCBIfam" id="TIGR00916">
    <property type="entry name" value="2A0604s01"/>
    <property type="match status" value="1"/>
</dbReference>
<keyword evidence="4 9" id="KW-0812">Transmembrane</keyword>
<comment type="caution">
    <text evidence="9">Lacks conserved residue(s) required for the propagation of feature annotation.</text>
</comment>
<keyword evidence="7 9" id="KW-0811">Translocation</keyword>
<evidence type="ECO:0000256" key="6">
    <source>
        <dbReference type="ARBA" id="ARBA00022989"/>
    </source>
</evidence>
<name>A0ABT7I7F9_9GAMM</name>
<evidence type="ECO:0000313" key="14">
    <source>
        <dbReference type="Proteomes" id="UP001227964"/>
    </source>
</evidence>
<comment type="subcellular location">
    <subcellularLocation>
        <location evidence="1 9">Cell membrane</location>
        <topology evidence="1 9">Multi-pass membrane protein</topology>
    </subcellularLocation>
</comment>
<dbReference type="PANTHER" id="PTHR30081:SF1">
    <property type="entry name" value="PROTEIN TRANSLOCASE SUBUNIT SECD"/>
    <property type="match status" value="1"/>
</dbReference>
<comment type="caution">
    <text evidence="13">The sequence shown here is derived from an EMBL/GenBank/DDBJ whole genome shotgun (WGS) entry which is preliminary data.</text>
</comment>
<feature type="transmembrane region" description="Helical" evidence="9">
    <location>
        <begin position="353"/>
        <end position="373"/>
    </location>
</feature>
<evidence type="ECO:0000256" key="1">
    <source>
        <dbReference type="ARBA" id="ARBA00004651"/>
    </source>
</evidence>
<keyword evidence="6 9" id="KW-1133">Transmembrane helix</keyword>
<gene>
    <name evidence="9 13" type="primary">secD</name>
    <name evidence="13" type="ORF">QPM17_03130</name>
</gene>
<dbReference type="Pfam" id="PF07549">
    <property type="entry name" value="Sec_GG"/>
    <property type="match status" value="1"/>
</dbReference>
<dbReference type="InterPro" id="IPR005791">
    <property type="entry name" value="SecD"/>
</dbReference>
<dbReference type="Pfam" id="PF22599">
    <property type="entry name" value="SecDF_P1_head"/>
    <property type="match status" value="1"/>
</dbReference>
<dbReference type="InterPro" id="IPR055344">
    <property type="entry name" value="SecD_SecF_C_bact"/>
</dbReference>
<evidence type="ECO:0000256" key="8">
    <source>
        <dbReference type="ARBA" id="ARBA00023136"/>
    </source>
</evidence>
<evidence type="ECO:0000256" key="4">
    <source>
        <dbReference type="ARBA" id="ARBA00022692"/>
    </source>
</evidence>
<evidence type="ECO:0000256" key="3">
    <source>
        <dbReference type="ARBA" id="ARBA00022475"/>
    </source>
</evidence>
<evidence type="ECO:0000256" key="7">
    <source>
        <dbReference type="ARBA" id="ARBA00023010"/>
    </source>
</evidence>
<dbReference type="Gene3D" id="1.20.1640.10">
    <property type="entry name" value="Multidrug efflux transporter AcrB transmembrane domain"/>
    <property type="match status" value="1"/>
</dbReference>
<feature type="transmembrane region" description="Helical" evidence="9">
    <location>
        <begin position="380"/>
        <end position="401"/>
    </location>
</feature>
<organism evidence="13 14">
    <name type="scientific">Marinobacter azerbaijanicus</name>
    <dbReference type="NCBI Taxonomy" id="3050455"/>
    <lineage>
        <taxon>Bacteria</taxon>
        <taxon>Pseudomonadati</taxon>
        <taxon>Pseudomonadota</taxon>
        <taxon>Gammaproteobacteria</taxon>
        <taxon>Pseudomonadales</taxon>
        <taxon>Marinobacteraceae</taxon>
        <taxon>Marinobacter</taxon>
    </lineage>
</organism>
<evidence type="ECO:0000256" key="9">
    <source>
        <dbReference type="HAMAP-Rule" id="MF_01463"/>
    </source>
</evidence>
<feature type="transmembrane region" description="Helical" evidence="9">
    <location>
        <begin position="407"/>
        <end position="427"/>
    </location>
</feature>
<keyword evidence="14" id="KW-1185">Reference proteome</keyword>
<evidence type="ECO:0000313" key="13">
    <source>
        <dbReference type="EMBL" id="MDL0430104.1"/>
    </source>
</evidence>
<evidence type="ECO:0000259" key="10">
    <source>
        <dbReference type="Pfam" id="PF02355"/>
    </source>
</evidence>
<keyword evidence="8 9" id="KW-0472">Membrane</keyword>
<evidence type="ECO:0000259" key="11">
    <source>
        <dbReference type="Pfam" id="PF21760"/>
    </source>
</evidence>
<evidence type="ECO:0000259" key="12">
    <source>
        <dbReference type="Pfam" id="PF22599"/>
    </source>
</evidence>
<dbReference type="Gene3D" id="3.30.1360.200">
    <property type="match status" value="1"/>
</dbReference>
<dbReference type="Pfam" id="PF21760">
    <property type="entry name" value="SecD_1st"/>
    <property type="match status" value="1"/>
</dbReference>